<sequence length="174" mass="19602">MFEQITLTTNVRAQSDPEYAALIKDIGEGRNHDENDRVAIPYPTVASTEEEVFNDDNHIVKAFIKLQIMDFVFPKNGDWTNRSILTVNNRDSLKLNEQVLDRLPGDKKSYVGIDTAIDEKSFISIEPETYHNETPSGLPPHILNLKVGCEVMLLRNLNVSIGLCNGTRMKVVAM</sequence>
<dbReference type="PANTHER" id="PTHR10492:SF57">
    <property type="entry name" value="ATP-DEPENDENT DNA HELICASE"/>
    <property type="match status" value="1"/>
</dbReference>
<reference evidence="3" key="1">
    <citation type="submission" date="2016-11" db="UniProtKB">
        <authorList>
            <consortium name="WormBaseParasite"/>
        </authorList>
    </citation>
    <scope>IDENTIFICATION</scope>
</reference>
<keyword evidence="2" id="KW-1185">Reference proteome</keyword>
<dbReference type="SUPFAM" id="SSF52540">
    <property type="entry name" value="P-loop containing nucleoside triphosphate hydrolases"/>
    <property type="match status" value="1"/>
</dbReference>
<dbReference type="WBParaSite" id="L893_g23657.t1">
    <property type="protein sequence ID" value="L893_g23657.t1"/>
    <property type="gene ID" value="L893_g23657"/>
</dbReference>
<feature type="domain" description="DNA helicase Pif1-like 2B" evidence="1">
    <location>
        <begin position="136"/>
        <end position="173"/>
    </location>
</feature>
<evidence type="ECO:0000259" key="1">
    <source>
        <dbReference type="Pfam" id="PF21530"/>
    </source>
</evidence>
<name>A0A1I7Z7J3_9BILA</name>
<accession>A0A1I7Z7J3</accession>
<dbReference type="AlphaFoldDB" id="A0A1I7Z7J3"/>
<dbReference type="InterPro" id="IPR049163">
    <property type="entry name" value="Pif1-like_2B_dom"/>
</dbReference>
<organism evidence="2 3">
    <name type="scientific">Steinernema glaseri</name>
    <dbReference type="NCBI Taxonomy" id="37863"/>
    <lineage>
        <taxon>Eukaryota</taxon>
        <taxon>Metazoa</taxon>
        <taxon>Ecdysozoa</taxon>
        <taxon>Nematoda</taxon>
        <taxon>Chromadorea</taxon>
        <taxon>Rhabditida</taxon>
        <taxon>Tylenchina</taxon>
        <taxon>Panagrolaimomorpha</taxon>
        <taxon>Strongyloidoidea</taxon>
        <taxon>Steinernematidae</taxon>
        <taxon>Steinernema</taxon>
    </lineage>
</organism>
<dbReference type="PANTHER" id="PTHR10492">
    <property type="match status" value="1"/>
</dbReference>
<dbReference type="Proteomes" id="UP000095287">
    <property type="component" value="Unplaced"/>
</dbReference>
<dbReference type="InterPro" id="IPR027417">
    <property type="entry name" value="P-loop_NTPase"/>
</dbReference>
<evidence type="ECO:0000313" key="3">
    <source>
        <dbReference type="WBParaSite" id="L893_g23657.t1"/>
    </source>
</evidence>
<dbReference type="Pfam" id="PF21530">
    <property type="entry name" value="Pif1_2B_dom"/>
    <property type="match status" value="1"/>
</dbReference>
<protein>
    <submittedName>
        <fullName evidence="3">ATP-dependent DNA helicase</fullName>
    </submittedName>
</protein>
<evidence type="ECO:0000313" key="2">
    <source>
        <dbReference type="Proteomes" id="UP000095287"/>
    </source>
</evidence>
<proteinExistence type="predicted"/>